<feature type="domain" description="GATA-type" evidence="12">
    <location>
        <begin position="271"/>
        <end position="307"/>
    </location>
</feature>
<organism evidence="13 14">
    <name type="scientific">Senna tora</name>
    <dbReference type="NCBI Taxonomy" id="362788"/>
    <lineage>
        <taxon>Eukaryota</taxon>
        <taxon>Viridiplantae</taxon>
        <taxon>Streptophyta</taxon>
        <taxon>Embryophyta</taxon>
        <taxon>Tracheophyta</taxon>
        <taxon>Spermatophyta</taxon>
        <taxon>Magnoliopsida</taxon>
        <taxon>eudicotyledons</taxon>
        <taxon>Gunneridae</taxon>
        <taxon>Pentapetalae</taxon>
        <taxon>rosids</taxon>
        <taxon>fabids</taxon>
        <taxon>Fabales</taxon>
        <taxon>Fabaceae</taxon>
        <taxon>Caesalpinioideae</taxon>
        <taxon>Cassia clade</taxon>
        <taxon>Senna</taxon>
    </lineage>
</organism>
<dbReference type="InterPro" id="IPR000679">
    <property type="entry name" value="Znf_GATA"/>
</dbReference>
<keyword evidence="11" id="KW-1133">Transmembrane helix</keyword>
<dbReference type="PANTHER" id="PTHR47172">
    <property type="entry name" value="OS01G0976800 PROTEIN"/>
    <property type="match status" value="1"/>
</dbReference>
<dbReference type="PROSITE" id="PS00344">
    <property type="entry name" value="GATA_ZN_FINGER_1"/>
    <property type="match status" value="1"/>
</dbReference>
<evidence type="ECO:0000256" key="2">
    <source>
        <dbReference type="ARBA" id="ARBA00022771"/>
    </source>
</evidence>
<keyword evidence="1" id="KW-0479">Metal-binding</keyword>
<evidence type="ECO:0000313" key="14">
    <source>
        <dbReference type="Proteomes" id="UP000634136"/>
    </source>
</evidence>
<evidence type="ECO:0000256" key="10">
    <source>
        <dbReference type="SAM" id="MobiDB-lite"/>
    </source>
</evidence>
<dbReference type="GO" id="GO:0004523">
    <property type="term" value="F:RNA-DNA hybrid ribonuclease activity"/>
    <property type="evidence" value="ECO:0007669"/>
    <property type="project" value="InterPro"/>
</dbReference>
<dbReference type="Proteomes" id="UP000634136">
    <property type="component" value="Unassembled WGS sequence"/>
</dbReference>
<dbReference type="GO" id="GO:0006355">
    <property type="term" value="P:regulation of DNA-templated transcription"/>
    <property type="evidence" value="ECO:0007669"/>
    <property type="project" value="InterPro"/>
</dbReference>
<dbReference type="InterPro" id="IPR036397">
    <property type="entry name" value="RNaseH_sf"/>
</dbReference>
<dbReference type="AlphaFoldDB" id="A0A834T1N1"/>
<comment type="function">
    <text evidence="8">Transcriptional regulator that specifically binds 5'-GATA-3' or 5'-GAT-3' motifs within gene promoters.</text>
</comment>
<feature type="transmembrane region" description="Helical" evidence="11">
    <location>
        <begin position="24"/>
        <end position="43"/>
    </location>
</feature>
<evidence type="ECO:0000256" key="7">
    <source>
        <dbReference type="ARBA" id="ARBA00024019"/>
    </source>
</evidence>
<protein>
    <submittedName>
        <fullName evidence="13">GATA transcription factor 15-like</fullName>
    </submittedName>
</protein>
<dbReference type="SMART" id="SM00401">
    <property type="entry name" value="ZnF_GATA"/>
    <property type="match status" value="1"/>
</dbReference>
<keyword evidence="14" id="KW-1185">Reference proteome</keyword>
<keyword evidence="11" id="KW-0472">Membrane</keyword>
<feature type="region of interest" description="Disordered" evidence="10">
    <location>
        <begin position="313"/>
        <end position="339"/>
    </location>
</feature>
<dbReference type="GO" id="GO:0008270">
    <property type="term" value="F:zinc ion binding"/>
    <property type="evidence" value="ECO:0007669"/>
    <property type="project" value="UniProtKB-KW"/>
</dbReference>
<comment type="caution">
    <text evidence="13">The sequence shown here is derived from an EMBL/GenBank/DDBJ whole genome shotgun (WGS) entry which is preliminary data.</text>
</comment>
<comment type="similarity">
    <text evidence="7">Belongs to the type IV zinc-finger family. Class B subfamily.</text>
</comment>
<dbReference type="Pfam" id="PF00320">
    <property type="entry name" value="GATA"/>
    <property type="match status" value="1"/>
</dbReference>
<dbReference type="InterPro" id="IPR013088">
    <property type="entry name" value="Znf_NHR/GATA"/>
</dbReference>
<evidence type="ECO:0000256" key="11">
    <source>
        <dbReference type="SAM" id="Phobius"/>
    </source>
</evidence>
<evidence type="ECO:0000256" key="3">
    <source>
        <dbReference type="ARBA" id="ARBA00022833"/>
    </source>
</evidence>
<dbReference type="Gene3D" id="3.30.50.10">
    <property type="entry name" value="Erythroid Transcription Factor GATA-1, subunit A"/>
    <property type="match status" value="1"/>
</dbReference>
<keyword evidence="2 9" id="KW-0863">Zinc-finger</keyword>
<evidence type="ECO:0000256" key="8">
    <source>
        <dbReference type="ARBA" id="ARBA00037539"/>
    </source>
</evidence>
<dbReference type="InterPro" id="IPR044730">
    <property type="entry name" value="RNase_H-like_dom_plant"/>
</dbReference>
<keyword evidence="11" id="KW-0812">Transmembrane</keyword>
<accession>A0A834T1N1</accession>
<reference evidence="13" key="1">
    <citation type="submission" date="2020-09" db="EMBL/GenBank/DDBJ databases">
        <title>Genome-Enabled Discovery of Anthraquinone Biosynthesis in Senna tora.</title>
        <authorList>
            <person name="Kang S.-H."/>
            <person name="Pandey R.P."/>
            <person name="Lee C.-M."/>
            <person name="Sim J.-S."/>
            <person name="Jeong J.-T."/>
            <person name="Choi B.-S."/>
            <person name="Jung M."/>
            <person name="Ginzburg D."/>
            <person name="Zhao K."/>
            <person name="Won S.Y."/>
            <person name="Oh T.-J."/>
            <person name="Yu Y."/>
            <person name="Kim N.-H."/>
            <person name="Lee O.R."/>
            <person name="Lee T.-H."/>
            <person name="Bashyal P."/>
            <person name="Kim T.-S."/>
            <person name="Lee W.-H."/>
            <person name="Kawkins C."/>
            <person name="Kim C.-K."/>
            <person name="Kim J.S."/>
            <person name="Ahn B.O."/>
            <person name="Rhee S.Y."/>
            <person name="Sohng J.K."/>
        </authorList>
    </citation>
    <scope>NUCLEOTIDE SEQUENCE</scope>
    <source>
        <tissue evidence="13">Leaf</tissue>
    </source>
</reference>
<dbReference type="Gene3D" id="3.30.420.10">
    <property type="entry name" value="Ribonuclease H-like superfamily/Ribonuclease H"/>
    <property type="match status" value="1"/>
</dbReference>
<keyword evidence="3" id="KW-0862">Zinc</keyword>
<keyword evidence="4" id="KW-0805">Transcription regulation</keyword>
<evidence type="ECO:0000259" key="12">
    <source>
        <dbReference type="PROSITE" id="PS50114"/>
    </source>
</evidence>
<evidence type="ECO:0000256" key="9">
    <source>
        <dbReference type="PROSITE-ProRule" id="PRU00094"/>
    </source>
</evidence>
<evidence type="ECO:0000256" key="4">
    <source>
        <dbReference type="ARBA" id="ARBA00023015"/>
    </source>
</evidence>
<keyword evidence="5" id="KW-0238">DNA-binding</keyword>
<proteinExistence type="inferred from homology"/>
<keyword evidence="6" id="KW-0804">Transcription</keyword>
<evidence type="ECO:0000256" key="6">
    <source>
        <dbReference type="ARBA" id="ARBA00023163"/>
    </source>
</evidence>
<dbReference type="OrthoDB" id="2162994at2759"/>
<dbReference type="InterPro" id="IPR002156">
    <property type="entry name" value="RNaseH_domain"/>
</dbReference>
<feature type="region of interest" description="Disordered" evidence="10">
    <location>
        <begin position="240"/>
        <end position="268"/>
    </location>
</feature>
<dbReference type="SUPFAM" id="SSF57716">
    <property type="entry name" value="Glucocorticoid receptor-like (DNA-binding domain)"/>
    <property type="match status" value="1"/>
</dbReference>
<dbReference type="PROSITE" id="PS50114">
    <property type="entry name" value="GATA_ZN_FINGER_2"/>
    <property type="match status" value="1"/>
</dbReference>
<sequence>MAVTHADLEPSPTRRNLITSKTGVFLMLFTILLGISSFLLCLVAEASCTAELCVYSGSVKKALICGGSASVALAIAIITEQFFRFVPVAQTSPELLSPETHSPSASTNSLPGQFGFFLFTTWMCFTAGETLLFGAMIAESGHVTTWSKPRARCPAVREGVYLAAGVFGLSTIECDFEVVVELVENSTVVNHPYSGLVQRIRDLMKHNWDVILVHAFREANRTVDFMAKLSYLPPSSLDMVDSSGKGSESDDVINHANPTSDSSEESPMMSSELKKTCADCGTSKTPLWRGGPAGPKSLCNACGIRSRKKKRAILGMNKGSTEEKKGKKSNGNNSKIGDSLKQRLMELGREVLMQKSTVERQRKKKLGEEEQAAVLLMALSYGSVYA</sequence>
<dbReference type="GO" id="GO:0043565">
    <property type="term" value="F:sequence-specific DNA binding"/>
    <property type="evidence" value="ECO:0007669"/>
    <property type="project" value="InterPro"/>
</dbReference>
<name>A0A834T1N1_9FABA</name>
<feature type="transmembrane region" description="Helical" evidence="11">
    <location>
        <begin position="63"/>
        <end position="83"/>
    </location>
</feature>
<dbReference type="EMBL" id="JAAIUW010000010">
    <property type="protein sequence ID" value="KAF7813553.1"/>
    <property type="molecule type" value="Genomic_DNA"/>
</dbReference>
<evidence type="ECO:0000313" key="13">
    <source>
        <dbReference type="EMBL" id="KAF7813553.1"/>
    </source>
</evidence>
<gene>
    <name evidence="13" type="ORF">G2W53_034529</name>
</gene>
<evidence type="ECO:0000256" key="5">
    <source>
        <dbReference type="ARBA" id="ARBA00023125"/>
    </source>
</evidence>
<evidence type="ECO:0000256" key="1">
    <source>
        <dbReference type="ARBA" id="ARBA00022723"/>
    </source>
</evidence>
<dbReference type="PANTHER" id="PTHR47172:SF1">
    <property type="entry name" value="GATA TRANSCRIPTION FACTOR 15"/>
    <property type="match status" value="1"/>
</dbReference>
<dbReference type="CDD" id="cd06222">
    <property type="entry name" value="RNase_H_like"/>
    <property type="match status" value="1"/>
</dbReference>
<dbReference type="CDD" id="cd00202">
    <property type="entry name" value="ZnF_GATA"/>
    <property type="match status" value="1"/>
</dbReference>
<dbReference type="Pfam" id="PF13456">
    <property type="entry name" value="RVT_3"/>
    <property type="match status" value="1"/>
</dbReference>